<sequence>MILQQYIQEVLFRQRVCVIPQLGTFTLQHFPAQYNVNTQTLTPPWDQVLFSQTYQDDGSCLEWIALKENLVPSVAQRKLEKYLEEMKEELRTGKPMELPGIGTLQGDFAGNIHFFAIKLPVSQASLDLHPIREQQPEETPVAPPPPAEPIEPIMTEQVENTLEAIEEEGGFKWWWAVIPVVVILAGVAAWWYITYQSKPVQPEVIKDTPVLPVAKPDSIATPPADTTVHAAPVDSTAAAAPIVAPTATDTLHYVAVYFTTKDSADAAKKQQRQKNWGREVMMYFKDGKYRLAVQINDADTAEAIKKVRKDFGTQAFLEKP</sequence>
<dbReference type="Proteomes" id="UP000249819">
    <property type="component" value="Unassembled WGS sequence"/>
</dbReference>
<organism evidence="3 4">
    <name type="scientific">Chitinophaga dinghuensis</name>
    <dbReference type="NCBI Taxonomy" id="1539050"/>
    <lineage>
        <taxon>Bacteria</taxon>
        <taxon>Pseudomonadati</taxon>
        <taxon>Bacteroidota</taxon>
        <taxon>Chitinophagia</taxon>
        <taxon>Chitinophagales</taxon>
        <taxon>Chitinophagaceae</taxon>
        <taxon>Chitinophaga</taxon>
    </lineage>
</organism>
<dbReference type="AlphaFoldDB" id="A0A327W2N5"/>
<feature type="transmembrane region" description="Helical" evidence="1">
    <location>
        <begin position="173"/>
        <end position="193"/>
    </location>
</feature>
<accession>A0A327W2N5</accession>
<dbReference type="InterPro" id="IPR040495">
    <property type="entry name" value="HU-CCDC81_bac_1"/>
</dbReference>
<evidence type="ECO:0000313" key="3">
    <source>
        <dbReference type="EMBL" id="RAJ83537.1"/>
    </source>
</evidence>
<dbReference type="Pfam" id="PF18174">
    <property type="entry name" value="HU-CCDC81_bac_1"/>
    <property type="match status" value="1"/>
</dbReference>
<reference evidence="3 4" key="1">
    <citation type="submission" date="2018-06" db="EMBL/GenBank/DDBJ databases">
        <title>Genomic Encyclopedia of Archaeal and Bacterial Type Strains, Phase II (KMG-II): from individual species to whole genera.</title>
        <authorList>
            <person name="Goeker M."/>
        </authorList>
    </citation>
    <scope>NUCLEOTIDE SEQUENCE [LARGE SCALE GENOMIC DNA]</scope>
    <source>
        <strain evidence="3 4">DSM 29821</strain>
    </source>
</reference>
<keyword evidence="1" id="KW-0812">Transmembrane</keyword>
<feature type="domain" description="CCDC81-like prokaryotic HU" evidence="2">
    <location>
        <begin position="3"/>
        <end position="52"/>
    </location>
</feature>
<proteinExistence type="predicted"/>
<evidence type="ECO:0000259" key="2">
    <source>
        <dbReference type="Pfam" id="PF18174"/>
    </source>
</evidence>
<comment type="caution">
    <text evidence="3">The sequence shown here is derived from an EMBL/GenBank/DDBJ whole genome shotgun (WGS) entry which is preliminary data.</text>
</comment>
<dbReference type="RefSeq" id="WP_111592178.1">
    <property type="nucleotide sequence ID" value="NZ_QLMA01000003.1"/>
</dbReference>
<evidence type="ECO:0000313" key="4">
    <source>
        <dbReference type="Proteomes" id="UP000249819"/>
    </source>
</evidence>
<name>A0A327W2N5_9BACT</name>
<keyword evidence="1" id="KW-0472">Membrane</keyword>
<gene>
    <name evidence="3" type="ORF">CLV59_103505</name>
</gene>
<keyword evidence="1" id="KW-1133">Transmembrane helix</keyword>
<keyword evidence="4" id="KW-1185">Reference proteome</keyword>
<protein>
    <recommendedName>
        <fullName evidence="2">CCDC81-like prokaryotic HU domain-containing protein</fullName>
    </recommendedName>
</protein>
<dbReference type="EMBL" id="QLMA01000003">
    <property type="protein sequence ID" value="RAJ83537.1"/>
    <property type="molecule type" value="Genomic_DNA"/>
</dbReference>
<evidence type="ECO:0000256" key="1">
    <source>
        <dbReference type="SAM" id="Phobius"/>
    </source>
</evidence>
<dbReference type="OrthoDB" id="653949at2"/>